<dbReference type="EMBL" id="PVWJ01000073">
    <property type="protein sequence ID" value="PSB02103.1"/>
    <property type="molecule type" value="Genomic_DNA"/>
</dbReference>
<dbReference type="PANTHER" id="PTHR35458">
    <property type="entry name" value="SLR0755 PROTEIN"/>
    <property type="match status" value="1"/>
</dbReference>
<keyword evidence="3" id="KW-1185">Reference proteome</keyword>
<dbReference type="InterPro" id="IPR021139">
    <property type="entry name" value="NYN"/>
</dbReference>
<dbReference type="Gene3D" id="3.40.50.1010">
    <property type="entry name" value="5'-nuclease"/>
    <property type="match status" value="1"/>
</dbReference>
<comment type="caution">
    <text evidence="2">The sequence shown here is derived from an EMBL/GenBank/DDBJ whole genome shotgun (WGS) entry which is preliminary data.</text>
</comment>
<evidence type="ECO:0000313" key="2">
    <source>
        <dbReference type="EMBL" id="PSB02103.1"/>
    </source>
</evidence>
<evidence type="ECO:0000259" key="1">
    <source>
        <dbReference type="Pfam" id="PF01936"/>
    </source>
</evidence>
<dbReference type="InterPro" id="IPR047140">
    <property type="entry name" value="LabA"/>
</dbReference>
<dbReference type="CDD" id="cd10911">
    <property type="entry name" value="PIN_LabA"/>
    <property type="match status" value="1"/>
</dbReference>
<protein>
    <submittedName>
        <fullName evidence="2">NYN domain-containing protein</fullName>
    </submittedName>
</protein>
<dbReference type="Pfam" id="PF01936">
    <property type="entry name" value="NYN"/>
    <property type="match status" value="1"/>
</dbReference>
<reference evidence="2 3" key="1">
    <citation type="submission" date="2018-02" db="EMBL/GenBank/DDBJ databases">
        <authorList>
            <person name="Cohen D.B."/>
            <person name="Kent A.D."/>
        </authorList>
    </citation>
    <scope>NUCLEOTIDE SEQUENCE [LARGE SCALE GENOMIC DNA]</scope>
    <source>
        <strain evidence="2 3">CCAP 1448/3</strain>
    </source>
</reference>
<feature type="domain" description="NYN" evidence="1">
    <location>
        <begin position="6"/>
        <end position="164"/>
    </location>
</feature>
<gene>
    <name evidence="2" type="ORF">C7B64_14855</name>
</gene>
<dbReference type="GO" id="GO:0004540">
    <property type="term" value="F:RNA nuclease activity"/>
    <property type="evidence" value="ECO:0007669"/>
    <property type="project" value="InterPro"/>
</dbReference>
<dbReference type="RefSeq" id="WP_106289444.1">
    <property type="nucleotide sequence ID" value="NZ_CAWNTC010000099.1"/>
</dbReference>
<proteinExistence type="predicted"/>
<name>A0A2T1C1W2_9CYAN</name>
<dbReference type="PANTHER" id="PTHR35458:SF8">
    <property type="entry name" value="SLR0650 PROTEIN"/>
    <property type="match status" value="1"/>
</dbReference>
<reference evidence="2 3" key="2">
    <citation type="submission" date="2018-03" db="EMBL/GenBank/DDBJ databases">
        <title>The ancient ancestry and fast evolution of plastids.</title>
        <authorList>
            <person name="Moore K.R."/>
            <person name="Magnabosco C."/>
            <person name="Momper L."/>
            <person name="Gold D.A."/>
            <person name="Bosak T."/>
            <person name="Fournier G.P."/>
        </authorList>
    </citation>
    <scope>NUCLEOTIDE SEQUENCE [LARGE SCALE GENOMIC DNA]</scope>
    <source>
        <strain evidence="2 3">CCAP 1448/3</strain>
    </source>
</reference>
<accession>A0A2T1C1W2</accession>
<evidence type="ECO:0000313" key="3">
    <source>
        <dbReference type="Proteomes" id="UP000238762"/>
    </source>
</evidence>
<organism evidence="2 3">
    <name type="scientific">Merismopedia glauca CCAP 1448/3</name>
    <dbReference type="NCBI Taxonomy" id="1296344"/>
    <lineage>
        <taxon>Bacteria</taxon>
        <taxon>Bacillati</taxon>
        <taxon>Cyanobacteriota</taxon>
        <taxon>Cyanophyceae</taxon>
        <taxon>Synechococcales</taxon>
        <taxon>Merismopediaceae</taxon>
        <taxon>Merismopedia</taxon>
    </lineage>
</organism>
<dbReference type="OrthoDB" id="568944at2"/>
<dbReference type="Proteomes" id="UP000238762">
    <property type="component" value="Unassembled WGS sequence"/>
</dbReference>
<sequence length="190" mass="21872">MKIQRRVLILADADNTQIAAQSFNRKLDWLKLRDYLADPKEGRELVEMVIYVGLPPLKAQFSEPRKNKEKLIFWAKSNGFLVVMHPGKPKGEDYETDIDIVMAMDALELSLEIRPDIVVLVTGDSDFAYLSEKLRRRGIRVEVASVQKSLGTELKNSANSFIDLIGVFDEFQPQNRRRKFYRLGHSNVFD</sequence>
<dbReference type="AlphaFoldDB" id="A0A2T1C1W2"/>